<sequence>MRWWGCCRFGGGGGCRLTGGGGRNERCDFYTAGVVAEDPAGVWGRWRWWCSTSGWIKISMMLINVSSGSILNGILLLLVTFLESHRRPRGSGMSTRHKSQI</sequence>
<reference evidence="3" key="2">
    <citation type="submission" date="2017-02" db="EMBL/GenBank/DDBJ databases">
        <title>Sunflower complete genome.</title>
        <authorList>
            <person name="Langlade N."/>
            <person name="Munos S."/>
        </authorList>
    </citation>
    <scope>NUCLEOTIDE SEQUENCE [LARGE SCALE GENOMIC DNA]</scope>
    <source>
        <tissue evidence="3">Leaves</tissue>
    </source>
</reference>
<dbReference type="EMBL" id="CM007902">
    <property type="protein sequence ID" value="OTG01751.1"/>
    <property type="molecule type" value="Genomic_DNA"/>
</dbReference>
<evidence type="ECO:0000256" key="1">
    <source>
        <dbReference type="SAM" id="Phobius"/>
    </source>
</evidence>
<accession>A0A251SW16</accession>
<feature type="transmembrane region" description="Helical" evidence="1">
    <location>
        <begin position="58"/>
        <end position="82"/>
    </location>
</feature>
<evidence type="ECO:0000313" key="3">
    <source>
        <dbReference type="EMBL" id="OTG01751.1"/>
    </source>
</evidence>
<dbReference type="Proteomes" id="UP000215914">
    <property type="component" value="Chromosome 13"/>
</dbReference>
<keyword evidence="1" id="KW-1133">Transmembrane helix</keyword>
<dbReference type="Gramene" id="mRNA:HanXRQr2_Chr08g0331121">
    <property type="protein sequence ID" value="mRNA:HanXRQr2_Chr08g0331121"/>
    <property type="gene ID" value="HanXRQr2_Chr08g0331121"/>
</dbReference>
<protein>
    <submittedName>
        <fullName evidence="3">Uncharacterized protein</fullName>
    </submittedName>
</protein>
<name>A0A251SW16_HELAN</name>
<dbReference type="EMBL" id="MNCJ02000323">
    <property type="protein sequence ID" value="KAF5794700.1"/>
    <property type="molecule type" value="Genomic_DNA"/>
</dbReference>
<keyword evidence="1" id="KW-0472">Membrane</keyword>
<reference evidence="2 4" key="1">
    <citation type="journal article" date="2017" name="Nature">
        <title>The sunflower genome provides insights into oil metabolism, flowering and Asterid evolution.</title>
        <authorList>
            <person name="Badouin H."/>
            <person name="Gouzy J."/>
            <person name="Grassa C.J."/>
            <person name="Murat F."/>
            <person name="Staton S.E."/>
            <person name="Cottret L."/>
            <person name="Lelandais-Briere C."/>
            <person name="Owens G.L."/>
            <person name="Carrere S."/>
            <person name="Mayjonade B."/>
            <person name="Legrand L."/>
            <person name="Gill N."/>
            <person name="Kane N.C."/>
            <person name="Bowers J.E."/>
            <person name="Hubner S."/>
            <person name="Bellec A."/>
            <person name="Berard A."/>
            <person name="Berges H."/>
            <person name="Blanchet N."/>
            <person name="Boniface M.C."/>
            <person name="Brunel D."/>
            <person name="Catrice O."/>
            <person name="Chaidir N."/>
            <person name="Claudel C."/>
            <person name="Donnadieu C."/>
            <person name="Faraut T."/>
            <person name="Fievet G."/>
            <person name="Helmstetter N."/>
            <person name="King M."/>
            <person name="Knapp S.J."/>
            <person name="Lai Z."/>
            <person name="Le Paslier M.C."/>
            <person name="Lippi Y."/>
            <person name="Lorenzon L."/>
            <person name="Mandel J.R."/>
            <person name="Marage G."/>
            <person name="Marchand G."/>
            <person name="Marquand E."/>
            <person name="Bret-Mestries E."/>
            <person name="Morien E."/>
            <person name="Nambeesan S."/>
            <person name="Nguyen T."/>
            <person name="Pegot-Espagnet P."/>
            <person name="Pouilly N."/>
            <person name="Raftis F."/>
            <person name="Sallet E."/>
            <person name="Schiex T."/>
            <person name="Thomas J."/>
            <person name="Vandecasteele C."/>
            <person name="Vares D."/>
            <person name="Vear F."/>
            <person name="Vautrin S."/>
            <person name="Crespi M."/>
            <person name="Mangin B."/>
            <person name="Burke J.M."/>
            <person name="Salse J."/>
            <person name="Munos S."/>
            <person name="Vincourt P."/>
            <person name="Rieseberg L.H."/>
            <person name="Langlade N.B."/>
        </authorList>
    </citation>
    <scope>NUCLEOTIDE SEQUENCE [LARGE SCALE GENOMIC DNA]</scope>
    <source>
        <strain evidence="4">cv. SF193</strain>
        <tissue evidence="2">Leaves</tissue>
    </source>
</reference>
<proteinExistence type="predicted"/>
<evidence type="ECO:0000313" key="2">
    <source>
        <dbReference type="EMBL" id="KAF5794700.1"/>
    </source>
</evidence>
<reference evidence="2" key="3">
    <citation type="submission" date="2020-06" db="EMBL/GenBank/DDBJ databases">
        <title>Helianthus annuus Genome sequencing and assembly Release 2.</title>
        <authorList>
            <person name="Gouzy J."/>
            <person name="Langlade N."/>
            <person name="Munos S."/>
        </authorList>
    </citation>
    <scope>NUCLEOTIDE SEQUENCE</scope>
    <source>
        <tissue evidence="2">Leaves</tissue>
    </source>
</reference>
<evidence type="ECO:0000313" key="4">
    <source>
        <dbReference type="Proteomes" id="UP000215914"/>
    </source>
</evidence>
<dbReference type="InParanoid" id="A0A251SW16"/>
<dbReference type="AlphaFoldDB" id="A0A251SW16"/>
<keyword evidence="1" id="KW-0812">Transmembrane</keyword>
<keyword evidence="4" id="KW-1185">Reference proteome</keyword>
<gene>
    <name evidence="3" type="ORF">HannXRQ_Chr13g0405411</name>
    <name evidence="2" type="ORF">HanXRQr2_Chr08g0331121</name>
</gene>
<organism evidence="3 4">
    <name type="scientific">Helianthus annuus</name>
    <name type="common">Common sunflower</name>
    <dbReference type="NCBI Taxonomy" id="4232"/>
    <lineage>
        <taxon>Eukaryota</taxon>
        <taxon>Viridiplantae</taxon>
        <taxon>Streptophyta</taxon>
        <taxon>Embryophyta</taxon>
        <taxon>Tracheophyta</taxon>
        <taxon>Spermatophyta</taxon>
        <taxon>Magnoliopsida</taxon>
        <taxon>eudicotyledons</taxon>
        <taxon>Gunneridae</taxon>
        <taxon>Pentapetalae</taxon>
        <taxon>asterids</taxon>
        <taxon>campanulids</taxon>
        <taxon>Asterales</taxon>
        <taxon>Asteraceae</taxon>
        <taxon>Asteroideae</taxon>
        <taxon>Heliantheae alliance</taxon>
        <taxon>Heliantheae</taxon>
        <taxon>Helianthus</taxon>
    </lineage>
</organism>